<dbReference type="AlphaFoldDB" id="A0A369Q2J5"/>
<reference evidence="1 2" key="1">
    <citation type="submission" date="2018-04" db="EMBL/GenBank/DDBJ databases">
        <title>Adhaeribacter sp. HMF7616 genome sequencing and assembly.</title>
        <authorList>
            <person name="Kang H."/>
            <person name="Kang J."/>
            <person name="Cha I."/>
            <person name="Kim H."/>
            <person name="Joh K."/>
        </authorList>
    </citation>
    <scope>NUCLEOTIDE SEQUENCE [LARGE SCALE GENOMIC DNA]</scope>
    <source>
        <strain evidence="1 2">HMF7616</strain>
    </source>
</reference>
<organism evidence="1 2">
    <name type="scientific">Adhaeribacter pallidiroseus</name>
    <dbReference type="NCBI Taxonomy" id="2072847"/>
    <lineage>
        <taxon>Bacteria</taxon>
        <taxon>Pseudomonadati</taxon>
        <taxon>Bacteroidota</taxon>
        <taxon>Cytophagia</taxon>
        <taxon>Cytophagales</taxon>
        <taxon>Hymenobacteraceae</taxon>
        <taxon>Adhaeribacter</taxon>
    </lineage>
</organism>
<evidence type="ECO:0000313" key="1">
    <source>
        <dbReference type="EMBL" id="RDC58732.1"/>
    </source>
</evidence>
<comment type="caution">
    <text evidence="1">The sequence shown here is derived from an EMBL/GenBank/DDBJ whole genome shotgun (WGS) entry which is preliminary data.</text>
</comment>
<dbReference type="EMBL" id="QASA01000003">
    <property type="protein sequence ID" value="RDC58732.1"/>
    <property type="molecule type" value="Genomic_DNA"/>
</dbReference>
<sequence length="185" mass="20639">MIQINLPQNKTAPLESTELISWAYWLGVGQEGHLAFEANKKAYVQALGSLANVTGHPLIGLALNQVAFLPTGNAGSNVEYYFMADRANATIFMNSFDKGGFRYYDHGNGISGYGRKEAPTQGTFYLGLHNDNFHNDINVTVKVVTVVLRRKYELKQYKQPTVTPRYESKIVKQPLVTIKKVPVIT</sequence>
<keyword evidence="2" id="KW-1185">Reference proteome</keyword>
<dbReference type="OrthoDB" id="926208at2"/>
<dbReference type="RefSeq" id="WP_115375918.1">
    <property type="nucleotide sequence ID" value="NZ_QASA01000003.1"/>
</dbReference>
<dbReference type="Proteomes" id="UP000253919">
    <property type="component" value="Unassembled WGS sequence"/>
</dbReference>
<protein>
    <submittedName>
        <fullName evidence="1">Uncharacterized protein</fullName>
    </submittedName>
</protein>
<name>A0A369Q2J5_9BACT</name>
<accession>A0A369Q2J5</accession>
<gene>
    <name evidence="1" type="ORF">AHMF7616_05366</name>
</gene>
<proteinExistence type="predicted"/>
<evidence type="ECO:0000313" key="2">
    <source>
        <dbReference type="Proteomes" id="UP000253919"/>
    </source>
</evidence>